<dbReference type="Proteomes" id="UP000023435">
    <property type="component" value="Unassembled WGS sequence"/>
</dbReference>
<evidence type="ECO:0000313" key="2">
    <source>
        <dbReference type="EMBL" id="KWS04087.1"/>
    </source>
</evidence>
<dbReference type="Gene3D" id="1.25.40.10">
    <property type="entry name" value="Tetratricopeptide repeat domain"/>
    <property type="match status" value="3"/>
</dbReference>
<dbReference type="Pfam" id="PF13432">
    <property type="entry name" value="TPR_16"/>
    <property type="match status" value="1"/>
</dbReference>
<accession>A0A120AG62</accession>
<dbReference type="EMBL" id="JAJA02000001">
    <property type="protein sequence ID" value="KWS04087.1"/>
    <property type="molecule type" value="Genomic_DNA"/>
</dbReference>
<keyword evidence="1" id="KW-0802">TPR repeat</keyword>
<gene>
    <name evidence="2" type="ORF">AZ78_1636</name>
</gene>
<dbReference type="PANTHER" id="PTHR12558">
    <property type="entry name" value="CELL DIVISION CYCLE 16,23,27"/>
    <property type="match status" value="1"/>
</dbReference>
<name>A0A120AG62_9GAMM</name>
<dbReference type="InterPro" id="IPR019734">
    <property type="entry name" value="TPR_rpt"/>
</dbReference>
<proteinExistence type="predicted"/>
<feature type="repeat" description="TPR" evidence="1">
    <location>
        <begin position="293"/>
        <end position="326"/>
    </location>
</feature>
<dbReference type="PANTHER" id="PTHR12558:SF33">
    <property type="entry name" value="BLL7664 PROTEIN"/>
    <property type="match status" value="1"/>
</dbReference>
<dbReference type="AlphaFoldDB" id="A0A120AG62"/>
<comment type="caution">
    <text evidence="2">The sequence shown here is derived from an EMBL/GenBank/DDBJ whole genome shotgun (WGS) entry which is preliminary data.</text>
</comment>
<dbReference type="PROSITE" id="PS50005">
    <property type="entry name" value="TPR"/>
    <property type="match status" value="2"/>
</dbReference>
<organism evidence="2 3">
    <name type="scientific">Lysobacter capsici AZ78</name>
    <dbReference type="NCBI Taxonomy" id="1444315"/>
    <lineage>
        <taxon>Bacteria</taxon>
        <taxon>Pseudomonadati</taxon>
        <taxon>Pseudomonadota</taxon>
        <taxon>Gammaproteobacteria</taxon>
        <taxon>Lysobacterales</taxon>
        <taxon>Lysobacteraceae</taxon>
        <taxon>Lysobacter</taxon>
    </lineage>
</organism>
<dbReference type="InterPro" id="IPR011990">
    <property type="entry name" value="TPR-like_helical_dom_sf"/>
</dbReference>
<sequence length="377" mass="41338">MERMDVRVTQLRGFLATDPTNINLACDLADALCAQAEYAQAEAVLRGLPDGETAPGPAFRLARIDLIHGRHAQAEAGYRGLVEHGHDNLAIRHDLAFAQLCQRHVDDAAATVEAALARFEPAPALFVLKGRIELMRERYDEAVDALDRALQLDPDDEAAQGVRALALFDASRFEEAAVAARDCLLRYPEQHEALLVAGTMSLWQSDLDSAQALFERGLQRHPNSGRALSGYGQLQMLRNDLPAARDTLHHAVVAMPDHIGTWHALAWTQLLQNDRDAAETSYRKAYELDRNFGDTHGGLALIDALRGDYDAAEQGIKRALRLDPQAVTARYAKTLVLEARGENAAADALMGELMPGSPLPVHEFAQRLKATLGIQPR</sequence>
<dbReference type="Pfam" id="PF14559">
    <property type="entry name" value="TPR_19"/>
    <property type="match status" value="1"/>
</dbReference>
<dbReference type="SUPFAM" id="SSF48452">
    <property type="entry name" value="TPR-like"/>
    <property type="match status" value="2"/>
</dbReference>
<protein>
    <submittedName>
        <fullName evidence="2">TPR domain protein, putative component of TonB system</fullName>
    </submittedName>
</protein>
<reference evidence="2 3" key="1">
    <citation type="journal article" date="2014" name="Genome Announc.">
        <title>Draft Genome Sequence of Lysobacter capsici AZ78, a Bacterium Antagonistic to Plant-Pathogenic Oomycetes.</title>
        <authorList>
            <person name="Puopolo G."/>
            <person name="Sonego P."/>
            <person name="Engelen K."/>
            <person name="Pertot I."/>
        </authorList>
    </citation>
    <scope>NUCLEOTIDE SEQUENCE [LARGE SCALE GENOMIC DNA]</scope>
    <source>
        <strain evidence="2 3">AZ78</strain>
    </source>
</reference>
<evidence type="ECO:0000313" key="3">
    <source>
        <dbReference type="Proteomes" id="UP000023435"/>
    </source>
</evidence>
<feature type="repeat" description="TPR" evidence="1">
    <location>
        <begin position="123"/>
        <end position="156"/>
    </location>
</feature>
<dbReference type="SMART" id="SM00028">
    <property type="entry name" value="TPR"/>
    <property type="match status" value="6"/>
</dbReference>
<evidence type="ECO:0000256" key="1">
    <source>
        <dbReference type="PROSITE-ProRule" id="PRU00339"/>
    </source>
</evidence>
<keyword evidence="3" id="KW-1185">Reference proteome</keyword>